<evidence type="ECO:0000313" key="3">
    <source>
        <dbReference type="EMBL" id="RFC84400.1"/>
    </source>
</evidence>
<dbReference type="AlphaFoldDB" id="A0A371YSF4"/>
<reference evidence="2" key="4">
    <citation type="submission" date="2024-09" db="EMBL/GenBank/DDBJ databases">
        <authorList>
            <person name="Sun Q."/>
            <person name="Mori K."/>
        </authorList>
    </citation>
    <scope>NUCLEOTIDE SEQUENCE</scope>
    <source>
        <strain evidence="2">KCTC 62575</strain>
    </source>
</reference>
<evidence type="ECO:0000313" key="5">
    <source>
        <dbReference type="Proteomes" id="UP001595455"/>
    </source>
</evidence>
<organism evidence="3 4">
    <name type="scientific">Acinetobacter sichuanensis</name>
    <dbReference type="NCBI Taxonomy" id="2136183"/>
    <lineage>
        <taxon>Bacteria</taxon>
        <taxon>Pseudomonadati</taxon>
        <taxon>Pseudomonadota</taxon>
        <taxon>Gammaproteobacteria</taxon>
        <taxon>Moraxellales</taxon>
        <taxon>Moraxellaceae</taxon>
        <taxon>Acinetobacter</taxon>
    </lineage>
</organism>
<reference evidence="5" key="3">
    <citation type="journal article" date="2019" name="Int. J. Syst. Evol. Microbiol.">
        <title>The Global Catalogue of Microorganisms (GCM) 10K type strain sequencing project: providing services to taxonomists for standard genome sequencing and annotation.</title>
        <authorList>
            <consortium name="The Broad Institute Genomics Platform"/>
            <consortium name="The Broad Institute Genome Sequencing Center for Infectious Disease"/>
            <person name="Wu L."/>
            <person name="Ma J."/>
        </authorList>
    </citation>
    <scope>NUCLEOTIDE SEQUENCE [LARGE SCALE GENOMIC DNA]</scope>
    <source>
        <strain evidence="5">KCTC 62575</strain>
    </source>
</reference>
<dbReference type="Proteomes" id="UP000240957">
    <property type="component" value="Unassembled WGS sequence"/>
</dbReference>
<comment type="caution">
    <text evidence="3">The sequence shown here is derived from an EMBL/GenBank/DDBJ whole genome shotgun (WGS) entry which is preliminary data.</text>
</comment>
<evidence type="ECO:0000313" key="2">
    <source>
        <dbReference type="EMBL" id="MFC2998007.1"/>
    </source>
</evidence>
<dbReference type="EMBL" id="JBHRSF010000160">
    <property type="protein sequence ID" value="MFC2998007.1"/>
    <property type="molecule type" value="Genomic_DNA"/>
</dbReference>
<accession>A0A371YSF4</accession>
<dbReference type="RefSeq" id="WP_107007279.1">
    <property type="nucleotide sequence ID" value="NZ_JBHRSF010000160.1"/>
</dbReference>
<dbReference type="EMBL" id="PYIX02000006">
    <property type="protein sequence ID" value="RFC84400.1"/>
    <property type="molecule type" value="Genomic_DNA"/>
</dbReference>
<name>A0A371YSF4_9GAMM</name>
<keyword evidence="1" id="KW-0472">Membrane</keyword>
<keyword evidence="1" id="KW-0812">Transmembrane</keyword>
<sequence>MNGQKCQKAFWMIVVSCFSTTIFAISPIKDDLLSENVNYVGTITPVVITAVKRDVQESIEQQNQKNNQLAGKQADEIKKDHLTYVVLSDHEQQKKETDAYQHQADKRPLLPNKAKMIEYGTSAQNNFVKVTTPDKITIYVSRDTH</sequence>
<proteinExistence type="predicted"/>
<evidence type="ECO:0000256" key="1">
    <source>
        <dbReference type="SAM" id="Phobius"/>
    </source>
</evidence>
<dbReference type="Proteomes" id="UP001595455">
    <property type="component" value="Unassembled WGS sequence"/>
</dbReference>
<keyword evidence="1" id="KW-1133">Transmembrane helix</keyword>
<feature type="transmembrane region" description="Helical" evidence="1">
    <location>
        <begin position="9"/>
        <end position="28"/>
    </location>
</feature>
<dbReference type="OrthoDB" id="6691231at2"/>
<evidence type="ECO:0000313" key="4">
    <source>
        <dbReference type="Proteomes" id="UP000240957"/>
    </source>
</evidence>
<keyword evidence="5" id="KW-1185">Reference proteome</keyword>
<gene>
    <name evidence="2" type="ORF">ACFODO_22695</name>
    <name evidence="3" type="ORF">C9E89_005565</name>
</gene>
<reference evidence="2" key="1">
    <citation type="journal article" date="2014" name="Int. J. Syst. Evol. Microbiol.">
        <title>Complete genome of a new Firmicutes species belonging to the dominant human colonic microbiota ('Ruminococcus bicirculans') reveals two chromosomes and a selective capacity to utilize plant glucans.</title>
        <authorList>
            <consortium name="NISC Comparative Sequencing Program"/>
            <person name="Wegmann U."/>
            <person name="Louis P."/>
            <person name="Goesmann A."/>
            <person name="Henrissat B."/>
            <person name="Duncan S.H."/>
            <person name="Flint H.J."/>
        </authorList>
    </citation>
    <scope>NUCLEOTIDE SEQUENCE</scope>
    <source>
        <strain evidence="2">KCTC 62575</strain>
    </source>
</reference>
<reference evidence="3 4" key="2">
    <citation type="submission" date="2018-08" db="EMBL/GenBank/DDBJ databases">
        <title>The draft genome of Acinetobacter sichuanensis strain WCHAc060041.</title>
        <authorList>
            <person name="Qin J."/>
            <person name="Feng Y."/>
            <person name="Zong Z."/>
        </authorList>
    </citation>
    <scope>NUCLEOTIDE SEQUENCE [LARGE SCALE GENOMIC DNA]</scope>
    <source>
        <strain evidence="3 4">WCHAc060041</strain>
    </source>
</reference>
<protein>
    <submittedName>
        <fullName evidence="3">Uncharacterized protein</fullName>
    </submittedName>
</protein>